<reference evidence="3 4" key="1">
    <citation type="journal article" date="2018" name="Nat. Biotechnol.">
        <title>A standardized bacterial taxonomy based on genome phylogeny substantially revises the tree of life.</title>
        <authorList>
            <person name="Parks D.H."/>
            <person name="Chuvochina M."/>
            <person name="Waite D.W."/>
            <person name="Rinke C."/>
            <person name="Skarshewski A."/>
            <person name="Chaumeil P.A."/>
            <person name="Hugenholtz P."/>
        </authorList>
    </citation>
    <scope>NUCLEOTIDE SEQUENCE [LARGE SCALE GENOMIC DNA]</scope>
    <source>
        <strain evidence="3">UBA9049</strain>
    </source>
</reference>
<sequence>MPPFLQSLSLLSPLRYYMDIIVGIFLKGAGLAVLWDEALALLVIGVTLFIFSLWVFRRRVQ</sequence>
<feature type="non-terminal residue" evidence="3">
    <location>
        <position position="1"/>
    </location>
</feature>
<dbReference type="AlphaFoldDB" id="A0A3B8WKQ8"/>
<dbReference type="Proteomes" id="UP000261325">
    <property type="component" value="Unassembled WGS sequence"/>
</dbReference>
<evidence type="ECO:0000313" key="3">
    <source>
        <dbReference type="EMBL" id="HAC27225.1"/>
    </source>
</evidence>
<name>A0A3B8WKQ8_MARNT</name>
<feature type="transmembrane region" description="Helical" evidence="1">
    <location>
        <begin position="39"/>
        <end position="56"/>
    </location>
</feature>
<feature type="domain" description="ABC transmembrane type-2" evidence="2">
    <location>
        <begin position="1"/>
        <end position="59"/>
    </location>
</feature>
<dbReference type="EMBL" id="DLYI01000063">
    <property type="protein sequence ID" value="HAC27225.1"/>
    <property type="molecule type" value="Genomic_DNA"/>
</dbReference>
<accession>A0A3B8WKQ8</accession>
<evidence type="ECO:0000259" key="2">
    <source>
        <dbReference type="PROSITE" id="PS51012"/>
    </source>
</evidence>
<dbReference type="PROSITE" id="PS51012">
    <property type="entry name" value="ABC_TM2"/>
    <property type="match status" value="1"/>
</dbReference>
<comment type="caution">
    <text evidence="3">The sequence shown here is derived from an EMBL/GenBank/DDBJ whole genome shotgun (WGS) entry which is preliminary data.</text>
</comment>
<proteinExistence type="predicted"/>
<keyword evidence="1" id="KW-0472">Membrane</keyword>
<evidence type="ECO:0000256" key="1">
    <source>
        <dbReference type="SAM" id="Phobius"/>
    </source>
</evidence>
<dbReference type="InterPro" id="IPR047817">
    <property type="entry name" value="ABC2_TM_bact-type"/>
</dbReference>
<feature type="transmembrane region" description="Helical" evidence="1">
    <location>
        <begin position="16"/>
        <end position="33"/>
    </location>
</feature>
<organism evidence="3 4">
    <name type="scientific">Marinobacter nauticus</name>
    <name type="common">Marinobacter hydrocarbonoclasticus</name>
    <name type="synonym">Marinobacter aquaeolei</name>
    <dbReference type="NCBI Taxonomy" id="2743"/>
    <lineage>
        <taxon>Bacteria</taxon>
        <taxon>Pseudomonadati</taxon>
        <taxon>Pseudomonadota</taxon>
        <taxon>Gammaproteobacteria</taxon>
        <taxon>Pseudomonadales</taxon>
        <taxon>Marinobacteraceae</taxon>
        <taxon>Marinobacter</taxon>
    </lineage>
</organism>
<gene>
    <name evidence="3" type="ORF">DCF82_05350</name>
</gene>
<protein>
    <submittedName>
        <fullName evidence="3">ABC transporter permease</fullName>
    </submittedName>
</protein>
<evidence type="ECO:0000313" key="4">
    <source>
        <dbReference type="Proteomes" id="UP000261325"/>
    </source>
</evidence>
<keyword evidence="1" id="KW-1133">Transmembrane helix</keyword>
<keyword evidence="1" id="KW-0812">Transmembrane</keyword>